<dbReference type="InterPro" id="IPR004007">
    <property type="entry name" value="DhaL_dom"/>
</dbReference>
<keyword evidence="4" id="KW-1185">Reference proteome</keyword>
<dbReference type="InterPro" id="IPR048394">
    <property type="entry name" value="FakA-like_M"/>
</dbReference>
<dbReference type="SMART" id="SM01121">
    <property type="entry name" value="Dak1_2"/>
    <property type="match status" value="1"/>
</dbReference>
<dbReference type="HOGENOM" id="CLU_017496_2_0_14"/>
<reference evidence="3 4" key="1">
    <citation type="journal article" date="2013" name="J. Mol. Microbiol. Biotechnol.">
        <title>Analysis of the Complete Genomes of Acholeplasma brassicae , A. palmae and A. laidlawii and Their Comparison to the Obligate Parasites from ' Candidatus Phytoplasma'.</title>
        <authorList>
            <person name="Kube M."/>
            <person name="Siewert C."/>
            <person name="Migdoll A.M."/>
            <person name="Duduk B."/>
            <person name="Holz S."/>
            <person name="Rabus R."/>
            <person name="Seemuller E."/>
            <person name="Mitrovic J."/>
            <person name="Muller I."/>
            <person name="Buttner C."/>
            <person name="Reinhardt R."/>
        </authorList>
    </citation>
    <scope>NUCLEOTIDE SEQUENCE [LARGE SCALE GENOMIC DNA]</scope>
    <source>
        <strain evidence="3 4">J233</strain>
    </source>
</reference>
<dbReference type="GO" id="GO:0004371">
    <property type="term" value="F:glycerone kinase activity"/>
    <property type="evidence" value="ECO:0007669"/>
    <property type="project" value="InterPro"/>
</dbReference>
<evidence type="ECO:0000256" key="1">
    <source>
        <dbReference type="ARBA" id="ARBA00023121"/>
    </source>
</evidence>
<protein>
    <submittedName>
        <fullName evidence="3">DegV family protein with Dak phosphatase domain</fullName>
    </submittedName>
</protein>
<evidence type="ECO:0000259" key="2">
    <source>
        <dbReference type="PROSITE" id="PS51480"/>
    </source>
</evidence>
<dbReference type="InterPro" id="IPR003797">
    <property type="entry name" value="DegV"/>
</dbReference>
<dbReference type="Gene3D" id="1.25.40.340">
    <property type="match status" value="1"/>
</dbReference>
<accession>U4KKR1</accession>
<dbReference type="Proteomes" id="UP000032740">
    <property type="component" value="Chromosome"/>
</dbReference>
<dbReference type="PROSITE" id="PS51482">
    <property type="entry name" value="DEGV"/>
    <property type="match status" value="1"/>
</dbReference>
<dbReference type="PANTHER" id="PTHR33434:SF4">
    <property type="entry name" value="PHOSPHATASE PROTEIN"/>
    <property type="match status" value="1"/>
</dbReference>
<dbReference type="GO" id="GO:0008289">
    <property type="term" value="F:lipid binding"/>
    <property type="evidence" value="ECO:0007669"/>
    <property type="project" value="UniProtKB-KW"/>
</dbReference>
<evidence type="ECO:0000313" key="3">
    <source>
        <dbReference type="EMBL" id="CCV64257.1"/>
    </source>
</evidence>
<dbReference type="RefSeq" id="WP_026658497.1">
    <property type="nucleotide sequence ID" value="NC_022538.1"/>
</dbReference>
<dbReference type="Pfam" id="PF02645">
    <property type="entry name" value="DegV"/>
    <property type="match status" value="1"/>
</dbReference>
<dbReference type="InterPro" id="IPR033470">
    <property type="entry name" value="FakA-like_C"/>
</dbReference>
<dbReference type="SMART" id="SM01120">
    <property type="entry name" value="Dak2"/>
    <property type="match status" value="1"/>
</dbReference>
<dbReference type="SUPFAM" id="SSF101473">
    <property type="entry name" value="DhaL-like"/>
    <property type="match status" value="1"/>
</dbReference>
<dbReference type="KEGG" id="apal:BN85406800"/>
<name>U4KKR1_ALTPJ</name>
<dbReference type="Pfam" id="PF02734">
    <property type="entry name" value="Dak2"/>
    <property type="match status" value="1"/>
</dbReference>
<dbReference type="InterPro" id="IPR050270">
    <property type="entry name" value="DegV_domain_contain"/>
</dbReference>
<sequence>MEITVLTTDLVYQSFILAAKNVIKEKKLLNDLNVFPVADSDTGNNLASLMASIIEKAQKSDNLNDTLNSISNAAIYGAKGNSGIIFAQYIQGFSEQARSNQITMEEFSVRLEEAFQRAYEAILHPVEGTIITLMRIFSQTVKKLLNKSANFADLLNKSYEELLIELDKTPEKLQVLKDNKVIDAGAKGFVLFIEGFIKALEGTEIELSKEYISEISEQKGHIEKSSFRYCTEALIKNDHKMSASEIRQELSQLGDSLVVANTSDYIRVHIHSDNPEKVFNTLSQKGLIVEQKIDDMKRQYEVANKRKNDIALVTDSIADLPKELIDKYQIHVLPATITINEMTYFDKLSITNEKIYKNMEEKDFYPSSSQPNIKVIENLLKFLNEYYKEIIILSVSSKMSGTYQVFSQVVKNLKLDKVTLVDSKRNSGAEGLLVLKTALMIDNKMSKEKILEELEKDILKSQILVSVKNLKYMVRSGRLTKTKGLLVKLLNVKPIVKINNEGIGEITDKAFSIKKANQKLLDMIRKVHQEKEIIYYNIVHADALDRVKEYEKELISIIGTKPNYITEISSVIAMNSGIGSIAVSYITKK</sequence>
<keyword evidence="1" id="KW-0446">Lipid-binding</keyword>
<evidence type="ECO:0000313" key="4">
    <source>
        <dbReference type="Proteomes" id="UP000032740"/>
    </source>
</evidence>
<dbReference type="SUPFAM" id="SSF82549">
    <property type="entry name" value="DAK1/DegV-like"/>
    <property type="match status" value="1"/>
</dbReference>
<proteinExistence type="predicted"/>
<gene>
    <name evidence="3" type="ORF">BN85406800</name>
</gene>
<dbReference type="PROSITE" id="PS51480">
    <property type="entry name" value="DHAL"/>
    <property type="match status" value="1"/>
</dbReference>
<dbReference type="NCBIfam" id="TIGR00762">
    <property type="entry name" value="DegV"/>
    <property type="match status" value="1"/>
</dbReference>
<dbReference type="Pfam" id="PF21645">
    <property type="entry name" value="FakA-like_M"/>
    <property type="match status" value="1"/>
</dbReference>
<dbReference type="AlphaFoldDB" id="U4KKR1"/>
<dbReference type="PANTHER" id="PTHR33434">
    <property type="entry name" value="DEGV DOMAIN-CONTAINING PROTEIN DR_1986-RELATED"/>
    <property type="match status" value="1"/>
</dbReference>
<dbReference type="GO" id="GO:0006071">
    <property type="term" value="P:glycerol metabolic process"/>
    <property type="evidence" value="ECO:0007669"/>
    <property type="project" value="InterPro"/>
</dbReference>
<dbReference type="Gene3D" id="3.40.50.10170">
    <property type="match status" value="1"/>
</dbReference>
<organism evidence="3 4">
    <name type="scientific">Alteracholeplasma palmae (strain ATCC 49389 / J233)</name>
    <name type="common">Acholeplasma palmae</name>
    <dbReference type="NCBI Taxonomy" id="1318466"/>
    <lineage>
        <taxon>Bacteria</taxon>
        <taxon>Bacillati</taxon>
        <taxon>Mycoplasmatota</taxon>
        <taxon>Mollicutes</taxon>
        <taxon>Acholeplasmatales</taxon>
        <taxon>Acholeplasmataceae</taxon>
        <taxon>Acholeplasma</taxon>
    </lineage>
</organism>
<dbReference type="OrthoDB" id="9760324at2"/>
<dbReference type="InterPro" id="IPR043168">
    <property type="entry name" value="DegV_C"/>
</dbReference>
<dbReference type="Gene3D" id="3.30.1180.10">
    <property type="match status" value="1"/>
</dbReference>
<feature type="domain" description="DhaL" evidence="2">
    <location>
        <begin position="9"/>
        <end position="198"/>
    </location>
</feature>
<dbReference type="InterPro" id="IPR036117">
    <property type="entry name" value="DhaL_dom_sf"/>
</dbReference>
<dbReference type="EMBL" id="FO681347">
    <property type="protein sequence ID" value="CCV64257.1"/>
    <property type="molecule type" value="Genomic_DNA"/>
</dbReference>
<dbReference type="STRING" id="1318466.BN85406800"/>